<dbReference type="GO" id="GO:0051301">
    <property type="term" value="P:cell division"/>
    <property type="evidence" value="ECO:0007669"/>
    <property type="project" value="UniProtKB-KW"/>
</dbReference>
<comment type="function">
    <text evidence="1 17 18">Cell wall formation. Catalyzes the addition of glutamate to the nucleotide precursor UDP-N-acetylmuramoyl-L-alanine (UMA).</text>
</comment>
<dbReference type="HAMAP" id="MF_00639">
    <property type="entry name" value="MurD"/>
    <property type="match status" value="1"/>
</dbReference>
<dbReference type="GO" id="GO:0005737">
    <property type="term" value="C:cytoplasm"/>
    <property type="evidence" value="ECO:0007669"/>
    <property type="project" value="UniProtKB-SubCell"/>
</dbReference>
<dbReference type="InterPro" id="IPR036565">
    <property type="entry name" value="Mur-like_cat_sf"/>
</dbReference>
<dbReference type="Gene3D" id="3.90.190.20">
    <property type="entry name" value="Mur ligase, C-terminal domain"/>
    <property type="match status" value="1"/>
</dbReference>
<comment type="catalytic activity">
    <reaction evidence="16 17 18">
        <text>UDP-N-acetyl-alpha-D-muramoyl-L-alanine + D-glutamate + ATP = UDP-N-acetyl-alpha-D-muramoyl-L-alanyl-D-glutamate + ADP + phosphate + H(+)</text>
        <dbReference type="Rhea" id="RHEA:16429"/>
        <dbReference type="ChEBI" id="CHEBI:15378"/>
        <dbReference type="ChEBI" id="CHEBI:29986"/>
        <dbReference type="ChEBI" id="CHEBI:30616"/>
        <dbReference type="ChEBI" id="CHEBI:43474"/>
        <dbReference type="ChEBI" id="CHEBI:83898"/>
        <dbReference type="ChEBI" id="CHEBI:83900"/>
        <dbReference type="ChEBI" id="CHEBI:456216"/>
        <dbReference type="EC" id="6.3.2.9"/>
    </reaction>
</comment>
<evidence type="ECO:0000256" key="12">
    <source>
        <dbReference type="ARBA" id="ARBA00022984"/>
    </source>
</evidence>
<evidence type="ECO:0000259" key="20">
    <source>
        <dbReference type="Pfam" id="PF08245"/>
    </source>
</evidence>
<dbReference type="Pfam" id="PF21799">
    <property type="entry name" value="MurD-like_N"/>
    <property type="match status" value="1"/>
</dbReference>
<dbReference type="UniPathway" id="UPA00219"/>
<evidence type="ECO:0000256" key="6">
    <source>
        <dbReference type="ARBA" id="ARBA00015655"/>
    </source>
</evidence>
<comment type="caution">
    <text evidence="21">The sequence shown here is derived from an EMBL/GenBank/DDBJ whole genome shotgun (WGS) entry which is preliminary data.</text>
</comment>
<evidence type="ECO:0000256" key="7">
    <source>
        <dbReference type="ARBA" id="ARBA00022490"/>
    </source>
</evidence>
<evidence type="ECO:0000256" key="11">
    <source>
        <dbReference type="ARBA" id="ARBA00022960"/>
    </source>
</evidence>
<evidence type="ECO:0000256" key="9">
    <source>
        <dbReference type="ARBA" id="ARBA00022741"/>
    </source>
</evidence>
<proteinExistence type="inferred from homology"/>
<accession>A0A1Q8EAX3</accession>
<keyword evidence="12 17" id="KW-0573">Peptidoglycan synthesis</keyword>
<dbReference type="GO" id="GO:0008764">
    <property type="term" value="F:UDP-N-acetylmuramoylalanine-D-glutamate ligase activity"/>
    <property type="evidence" value="ECO:0007669"/>
    <property type="project" value="UniProtKB-UniRule"/>
</dbReference>
<dbReference type="SUPFAM" id="SSF53623">
    <property type="entry name" value="MurD-like peptide ligases, catalytic domain"/>
    <property type="match status" value="1"/>
</dbReference>
<dbReference type="GO" id="GO:0071555">
    <property type="term" value="P:cell wall organization"/>
    <property type="evidence" value="ECO:0007669"/>
    <property type="project" value="UniProtKB-KW"/>
</dbReference>
<evidence type="ECO:0000313" key="22">
    <source>
        <dbReference type="Proteomes" id="UP000186890"/>
    </source>
</evidence>
<evidence type="ECO:0000256" key="2">
    <source>
        <dbReference type="ARBA" id="ARBA00004496"/>
    </source>
</evidence>
<evidence type="ECO:0000256" key="10">
    <source>
        <dbReference type="ARBA" id="ARBA00022840"/>
    </source>
</evidence>
<dbReference type="InterPro" id="IPR004101">
    <property type="entry name" value="Mur_ligase_C"/>
</dbReference>
<dbReference type="PANTHER" id="PTHR43692">
    <property type="entry name" value="UDP-N-ACETYLMURAMOYLALANINE--D-GLUTAMATE LIGASE"/>
    <property type="match status" value="1"/>
</dbReference>
<organism evidence="21 22">
    <name type="scientific">Streptococcus cuniculi</name>
    <dbReference type="NCBI Taxonomy" id="1432788"/>
    <lineage>
        <taxon>Bacteria</taxon>
        <taxon>Bacillati</taxon>
        <taxon>Bacillota</taxon>
        <taxon>Bacilli</taxon>
        <taxon>Lactobacillales</taxon>
        <taxon>Streptococcaceae</taxon>
        <taxon>Streptococcus</taxon>
    </lineage>
</organism>
<evidence type="ECO:0000259" key="19">
    <source>
        <dbReference type="Pfam" id="PF02875"/>
    </source>
</evidence>
<evidence type="ECO:0000256" key="4">
    <source>
        <dbReference type="ARBA" id="ARBA00010416"/>
    </source>
</evidence>
<keyword evidence="11 17" id="KW-0133">Cell shape</keyword>
<keyword evidence="17 18" id="KW-0131">Cell cycle</keyword>
<keyword evidence="10 17" id="KW-0067">ATP-binding</keyword>
<feature type="domain" description="Mur ligase C-terminal" evidence="19">
    <location>
        <begin position="312"/>
        <end position="424"/>
    </location>
</feature>
<keyword evidence="8 17" id="KW-0436">Ligase</keyword>
<comment type="similarity">
    <text evidence="4 17">Belongs to the MurCDEF family.</text>
</comment>
<dbReference type="AlphaFoldDB" id="A0A1Q8EAX3"/>
<dbReference type="Gene3D" id="3.40.1190.10">
    <property type="entry name" value="Mur-like, catalytic domain"/>
    <property type="match status" value="1"/>
</dbReference>
<dbReference type="Pfam" id="PF08245">
    <property type="entry name" value="Mur_ligase_M"/>
    <property type="match status" value="1"/>
</dbReference>
<keyword evidence="17 18" id="KW-0132">Cell division</keyword>
<dbReference type="SUPFAM" id="SSF51984">
    <property type="entry name" value="MurCD N-terminal domain"/>
    <property type="match status" value="1"/>
</dbReference>
<dbReference type="EMBL" id="MSJM01000001">
    <property type="protein sequence ID" value="OLF48959.1"/>
    <property type="molecule type" value="Genomic_DNA"/>
</dbReference>
<dbReference type="GO" id="GO:0009252">
    <property type="term" value="P:peptidoglycan biosynthetic process"/>
    <property type="evidence" value="ECO:0007669"/>
    <property type="project" value="UniProtKB-UniRule"/>
</dbReference>
<dbReference type="GO" id="GO:0005524">
    <property type="term" value="F:ATP binding"/>
    <property type="evidence" value="ECO:0007669"/>
    <property type="project" value="UniProtKB-UniRule"/>
</dbReference>
<dbReference type="Proteomes" id="UP000186890">
    <property type="component" value="Unassembled WGS sequence"/>
</dbReference>
<evidence type="ECO:0000256" key="15">
    <source>
        <dbReference type="ARBA" id="ARBA00032324"/>
    </source>
</evidence>
<dbReference type="SUPFAM" id="SSF53244">
    <property type="entry name" value="MurD-like peptide ligases, peptide-binding domain"/>
    <property type="match status" value="1"/>
</dbReference>
<keyword evidence="22" id="KW-1185">Reference proteome</keyword>
<dbReference type="Gene3D" id="3.40.50.720">
    <property type="entry name" value="NAD(P)-binding Rossmann-like Domain"/>
    <property type="match status" value="1"/>
</dbReference>
<dbReference type="InterPro" id="IPR013221">
    <property type="entry name" value="Mur_ligase_cen"/>
</dbReference>
<comment type="subcellular location">
    <subcellularLocation>
        <location evidence="2 17 18">Cytoplasm</location>
    </subcellularLocation>
</comment>
<gene>
    <name evidence="17 21" type="primary">murD</name>
    <name evidence="21" type="ORF">BU202_01355</name>
</gene>
<evidence type="ECO:0000256" key="17">
    <source>
        <dbReference type="HAMAP-Rule" id="MF_00639"/>
    </source>
</evidence>
<keyword evidence="7 17" id="KW-0963">Cytoplasm</keyword>
<dbReference type="InterPro" id="IPR005762">
    <property type="entry name" value="MurD"/>
</dbReference>
<feature type="binding site" evidence="17">
    <location>
        <begin position="119"/>
        <end position="125"/>
    </location>
    <ligand>
        <name>ATP</name>
        <dbReference type="ChEBI" id="CHEBI:30616"/>
    </ligand>
</feature>
<evidence type="ECO:0000256" key="3">
    <source>
        <dbReference type="ARBA" id="ARBA00004752"/>
    </source>
</evidence>
<dbReference type="NCBIfam" id="TIGR01087">
    <property type="entry name" value="murD"/>
    <property type="match status" value="1"/>
</dbReference>
<keyword evidence="13 17" id="KW-0961">Cell wall biogenesis/degradation</keyword>
<feature type="domain" description="Mur ligase central" evidence="20">
    <location>
        <begin position="117"/>
        <end position="290"/>
    </location>
</feature>
<dbReference type="RefSeq" id="WP_075104002.1">
    <property type="nucleotide sequence ID" value="NZ_MSJM01000001.1"/>
</dbReference>
<evidence type="ECO:0000256" key="8">
    <source>
        <dbReference type="ARBA" id="ARBA00022598"/>
    </source>
</evidence>
<sequence length="452" mass="48791">MNQVKQFENTKVLVLGLAKSGEAAARLLDKLGAIVTVNDGKPFDENPTAQSLLEAGIRVICGSHPLELLDEDFALLVKNPGIRYDNPMVEKALQRGIPVWTEVELAYLVSEAPIIGITGSNGKTTTTTMIAEVLNQGQKSAKLCGNIGFPASSVAQEATKEDVLVMELSSFQLMGTKEFRPHIAVITNLMPTHIDYHGSFEEYVAAKWRIQEQMTADDMVILNMNQEIAASLASKTKAQVIPVSTQEIVDGAYLLDGQLYFKGERIMAASDIGVPGSHNIENALATIAVAKVMGVDNQAIHEALSTFGGVKHRLQHAGQINGVTFYNDSKSTNILATQKALSGFDNSKVILIAGGLDRGNEFDELVPDLVGLKHMVILGESAPRVKRAADKAGVSYTDAQDVADATKKAYQLAETGDTVLLSPANASWDMYVNFEVRGDSFLKTIEELKGNK</sequence>
<name>A0A1Q8EAX3_9STRE</name>
<evidence type="ECO:0000256" key="5">
    <source>
        <dbReference type="ARBA" id="ARBA00012212"/>
    </source>
</evidence>
<dbReference type="PANTHER" id="PTHR43692:SF1">
    <property type="entry name" value="UDP-N-ACETYLMURAMOYLALANINE--D-GLUTAMATE LIGASE"/>
    <property type="match status" value="1"/>
</dbReference>
<evidence type="ECO:0000256" key="16">
    <source>
        <dbReference type="ARBA" id="ARBA00047632"/>
    </source>
</evidence>
<reference evidence="22" key="1">
    <citation type="submission" date="2016-12" db="EMBL/GenBank/DDBJ databases">
        <authorList>
            <person name="Gulvik C.A."/>
        </authorList>
    </citation>
    <scope>NUCLEOTIDE SEQUENCE [LARGE SCALE GENOMIC DNA]</scope>
    <source>
        <strain evidence="22">NED12-00049-6B</strain>
    </source>
</reference>
<keyword evidence="9 17" id="KW-0547">Nucleotide-binding</keyword>
<dbReference type="EC" id="6.3.2.9" evidence="5 17"/>
<evidence type="ECO:0000256" key="1">
    <source>
        <dbReference type="ARBA" id="ARBA00002734"/>
    </source>
</evidence>
<dbReference type="Pfam" id="PF02875">
    <property type="entry name" value="Mur_ligase_C"/>
    <property type="match status" value="1"/>
</dbReference>
<dbReference type="InterPro" id="IPR036615">
    <property type="entry name" value="Mur_ligase_C_dom_sf"/>
</dbReference>
<protein>
    <recommendedName>
        <fullName evidence="6 17">UDP-N-acetylmuramoylalanine--D-glutamate ligase</fullName>
        <ecNumber evidence="5 17">6.3.2.9</ecNumber>
    </recommendedName>
    <alternativeName>
        <fullName evidence="15 17">D-glutamic acid-adding enzyme</fullName>
    </alternativeName>
    <alternativeName>
        <fullName evidence="14 17">UDP-N-acetylmuramoyl-L-alanyl-D-glutamate synthetase</fullName>
    </alternativeName>
</protein>
<dbReference type="GO" id="GO:0008360">
    <property type="term" value="P:regulation of cell shape"/>
    <property type="evidence" value="ECO:0007669"/>
    <property type="project" value="UniProtKB-KW"/>
</dbReference>
<evidence type="ECO:0000256" key="14">
    <source>
        <dbReference type="ARBA" id="ARBA00030398"/>
    </source>
</evidence>
<evidence type="ECO:0000256" key="13">
    <source>
        <dbReference type="ARBA" id="ARBA00023316"/>
    </source>
</evidence>
<comment type="pathway">
    <text evidence="3 17 18">Cell wall biogenesis; peptidoglycan biosynthesis.</text>
</comment>
<dbReference type="OrthoDB" id="9809796at2"/>
<evidence type="ECO:0000256" key="18">
    <source>
        <dbReference type="RuleBase" id="RU003664"/>
    </source>
</evidence>
<evidence type="ECO:0000313" key="21">
    <source>
        <dbReference type="EMBL" id="OLF48959.1"/>
    </source>
</evidence>